<keyword evidence="12" id="KW-0175">Coiled coil</keyword>
<feature type="region of interest" description="Disordered" evidence="19">
    <location>
        <begin position="1"/>
        <end position="50"/>
    </location>
</feature>
<evidence type="ECO:0000256" key="11">
    <source>
        <dbReference type="ARBA" id="ARBA00022838"/>
    </source>
</evidence>
<comment type="subcellular location">
    <subcellularLocation>
        <location evidence="3">Chromosome</location>
        <location evidence="3">Centromere</location>
        <location evidence="3">Kinetochore</location>
    </subcellularLocation>
    <subcellularLocation>
        <location evidence="2">Cytoplasm</location>
        <location evidence="2">Cytoskeleton</location>
        <location evidence="2">Spindle</location>
    </subcellularLocation>
    <subcellularLocation>
        <location evidence="1">Nucleus</location>
    </subcellularLocation>
</comment>
<keyword evidence="7" id="KW-0132">Cell division</keyword>
<dbReference type="EMBL" id="MU032351">
    <property type="protein sequence ID" value="KAF3761470.1"/>
    <property type="molecule type" value="Genomic_DNA"/>
</dbReference>
<evidence type="ECO:0000256" key="15">
    <source>
        <dbReference type="ARBA" id="ARBA00023306"/>
    </source>
</evidence>
<dbReference type="OrthoDB" id="5599235at2759"/>
<evidence type="ECO:0000256" key="10">
    <source>
        <dbReference type="ARBA" id="ARBA00022829"/>
    </source>
</evidence>
<feature type="compositionally biased region" description="Low complexity" evidence="19">
    <location>
        <begin position="229"/>
        <end position="243"/>
    </location>
</feature>
<evidence type="ECO:0000256" key="16">
    <source>
        <dbReference type="ARBA" id="ARBA00023328"/>
    </source>
</evidence>
<evidence type="ECO:0000256" key="7">
    <source>
        <dbReference type="ARBA" id="ARBA00022618"/>
    </source>
</evidence>
<evidence type="ECO:0000256" key="18">
    <source>
        <dbReference type="ARBA" id="ARBA00044358"/>
    </source>
</evidence>
<dbReference type="GO" id="GO:0007059">
    <property type="term" value="P:chromosome segregation"/>
    <property type="evidence" value="ECO:0007669"/>
    <property type="project" value="UniProtKB-KW"/>
</dbReference>
<feature type="compositionally biased region" description="Low complexity" evidence="19">
    <location>
        <begin position="207"/>
        <end position="221"/>
    </location>
</feature>
<feature type="compositionally biased region" description="Basic and acidic residues" evidence="19">
    <location>
        <begin position="145"/>
        <end position="168"/>
    </location>
</feature>
<gene>
    <name evidence="20" type="ORF">M406DRAFT_342255</name>
</gene>
<comment type="similarity">
    <text evidence="4">Belongs to the DASH complex DUO1 family.</text>
</comment>
<evidence type="ECO:0000256" key="14">
    <source>
        <dbReference type="ARBA" id="ARBA00023242"/>
    </source>
</evidence>
<organism evidence="20 21">
    <name type="scientific">Cryphonectria parasitica (strain ATCC 38755 / EP155)</name>
    <dbReference type="NCBI Taxonomy" id="660469"/>
    <lineage>
        <taxon>Eukaryota</taxon>
        <taxon>Fungi</taxon>
        <taxon>Dikarya</taxon>
        <taxon>Ascomycota</taxon>
        <taxon>Pezizomycotina</taxon>
        <taxon>Sordariomycetes</taxon>
        <taxon>Sordariomycetidae</taxon>
        <taxon>Diaporthales</taxon>
        <taxon>Cryphonectriaceae</taxon>
        <taxon>Cryphonectria-Endothia species complex</taxon>
        <taxon>Cryphonectria</taxon>
    </lineage>
</organism>
<keyword evidence="9" id="KW-0498">Mitosis</keyword>
<dbReference type="GO" id="GO:0051301">
    <property type="term" value="P:cell division"/>
    <property type="evidence" value="ECO:0007669"/>
    <property type="project" value="UniProtKB-KW"/>
</dbReference>
<evidence type="ECO:0000256" key="17">
    <source>
        <dbReference type="ARBA" id="ARBA00044152"/>
    </source>
</evidence>
<keyword evidence="21" id="KW-1185">Reference proteome</keyword>
<dbReference type="GO" id="GO:0072686">
    <property type="term" value="C:mitotic spindle"/>
    <property type="evidence" value="ECO:0007669"/>
    <property type="project" value="InterPro"/>
</dbReference>
<evidence type="ECO:0000256" key="4">
    <source>
        <dbReference type="ARBA" id="ARBA00005366"/>
    </source>
</evidence>
<keyword evidence="13" id="KW-0206">Cytoskeleton</keyword>
<dbReference type="PANTHER" id="PTHR28216">
    <property type="entry name" value="DASH COMPLEX SUBUNIT DUO1"/>
    <property type="match status" value="1"/>
</dbReference>
<accession>A0A9P4XVE3</accession>
<dbReference type="Proteomes" id="UP000803844">
    <property type="component" value="Unassembled WGS sequence"/>
</dbReference>
<keyword evidence="16" id="KW-0137">Centromere</keyword>
<feature type="region of interest" description="Disordered" evidence="19">
    <location>
        <begin position="140"/>
        <end position="190"/>
    </location>
</feature>
<evidence type="ECO:0000256" key="19">
    <source>
        <dbReference type="SAM" id="MobiDB-lite"/>
    </source>
</evidence>
<dbReference type="GO" id="GO:0042729">
    <property type="term" value="C:DASH complex"/>
    <property type="evidence" value="ECO:0007669"/>
    <property type="project" value="InterPro"/>
</dbReference>
<protein>
    <recommendedName>
        <fullName evidence="17">DASH complex subunit DUO1</fullName>
    </recommendedName>
    <alternativeName>
        <fullName evidence="18">Outer kinetochore protein DUO1</fullName>
    </alternativeName>
</protein>
<keyword evidence="6" id="KW-0963">Cytoplasm</keyword>
<keyword evidence="11" id="KW-0995">Kinetochore</keyword>
<proteinExistence type="inferred from homology"/>
<dbReference type="AlphaFoldDB" id="A0A9P4XVE3"/>
<evidence type="ECO:0000256" key="1">
    <source>
        <dbReference type="ARBA" id="ARBA00004123"/>
    </source>
</evidence>
<evidence type="ECO:0000256" key="8">
    <source>
        <dbReference type="ARBA" id="ARBA00022701"/>
    </source>
</evidence>
<dbReference type="PANTHER" id="PTHR28216:SF1">
    <property type="entry name" value="DASH COMPLEX SUBUNIT DUO1"/>
    <property type="match status" value="1"/>
</dbReference>
<dbReference type="GeneID" id="63838882"/>
<evidence type="ECO:0000256" key="2">
    <source>
        <dbReference type="ARBA" id="ARBA00004186"/>
    </source>
</evidence>
<dbReference type="Pfam" id="PF08651">
    <property type="entry name" value="DASH_Duo1"/>
    <property type="match status" value="1"/>
</dbReference>
<evidence type="ECO:0000256" key="6">
    <source>
        <dbReference type="ARBA" id="ARBA00022490"/>
    </source>
</evidence>
<evidence type="ECO:0000256" key="3">
    <source>
        <dbReference type="ARBA" id="ARBA00004629"/>
    </source>
</evidence>
<dbReference type="RefSeq" id="XP_040772449.1">
    <property type="nucleotide sequence ID" value="XM_040921753.1"/>
</dbReference>
<keyword evidence="15" id="KW-0131">Cell cycle</keyword>
<evidence type="ECO:0000256" key="5">
    <source>
        <dbReference type="ARBA" id="ARBA00022454"/>
    </source>
</evidence>
<dbReference type="GO" id="GO:0000278">
    <property type="term" value="P:mitotic cell cycle"/>
    <property type="evidence" value="ECO:0007669"/>
    <property type="project" value="InterPro"/>
</dbReference>
<dbReference type="GO" id="GO:0005874">
    <property type="term" value="C:microtubule"/>
    <property type="evidence" value="ECO:0007669"/>
    <property type="project" value="UniProtKB-KW"/>
</dbReference>
<evidence type="ECO:0000256" key="13">
    <source>
        <dbReference type="ARBA" id="ARBA00023212"/>
    </source>
</evidence>
<dbReference type="InterPro" id="IPR013960">
    <property type="entry name" value="DASH_Duo1"/>
</dbReference>
<name>A0A9P4XVE3_CRYP1</name>
<evidence type="ECO:0000256" key="12">
    <source>
        <dbReference type="ARBA" id="ARBA00023054"/>
    </source>
</evidence>
<keyword evidence="5" id="KW-0158">Chromosome</keyword>
<reference evidence="20" key="1">
    <citation type="journal article" date="2020" name="Phytopathology">
        <title>Genome sequence of the chestnut blight fungus Cryphonectria parasitica EP155: A fundamental resource for an archetypical invasive plant pathogen.</title>
        <authorList>
            <person name="Crouch J.A."/>
            <person name="Dawe A."/>
            <person name="Aerts A."/>
            <person name="Barry K."/>
            <person name="Churchill A.C.L."/>
            <person name="Grimwood J."/>
            <person name="Hillman B."/>
            <person name="Milgroom M.G."/>
            <person name="Pangilinan J."/>
            <person name="Smith M."/>
            <person name="Salamov A."/>
            <person name="Schmutz J."/>
            <person name="Yadav J."/>
            <person name="Grigoriev I.V."/>
            <person name="Nuss D."/>
        </authorList>
    </citation>
    <scope>NUCLEOTIDE SEQUENCE</scope>
    <source>
        <strain evidence="20">EP155</strain>
    </source>
</reference>
<keyword evidence="8" id="KW-0493">Microtubule</keyword>
<evidence type="ECO:0000256" key="9">
    <source>
        <dbReference type="ARBA" id="ARBA00022776"/>
    </source>
</evidence>
<evidence type="ECO:0000313" key="21">
    <source>
        <dbReference type="Proteomes" id="UP000803844"/>
    </source>
</evidence>
<comment type="caution">
    <text evidence="20">The sequence shown here is derived from an EMBL/GenBank/DDBJ whole genome shotgun (WGS) entry which is preliminary data.</text>
</comment>
<evidence type="ECO:0000313" key="20">
    <source>
        <dbReference type="EMBL" id="KAF3761470.1"/>
    </source>
</evidence>
<keyword evidence="14" id="KW-0539">Nucleus</keyword>
<feature type="compositionally biased region" description="Basic and acidic residues" evidence="19">
    <location>
        <begin position="40"/>
        <end position="50"/>
    </location>
</feature>
<sequence>MADDEADPSELFSSPIKPSDLPSRPRTPRTPKTPPPPTSSRDKEKEPFDAEEVREAALRRELEGVRNINEVIEGVIGTLEKAKGNMGSVSRTVDNASTLLNTWTRILSQTEHSQRLILNKDWNGSTRDLEAVEEDRLEQQLAAQRRAEAEDRRREEARRRAEEQERARLAGTTTTGRGRGVPGARGTRTTRARGVLRGGVANISGLDRGGASASSSRAGSQIGRGFGAGRTARGTRATGRGVR</sequence>
<keyword evidence="10" id="KW-0159">Chromosome partition</keyword>
<feature type="region of interest" description="Disordered" evidence="19">
    <location>
        <begin position="207"/>
        <end position="243"/>
    </location>
</feature>